<reference evidence="10 11" key="1">
    <citation type="submission" date="2017-10" db="EMBL/GenBank/DDBJ databases">
        <authorList>
            <person name="Banno H."/>
            <person name="Chua N.-H."/>
        </authorList>
    </citation>
    <scope>NUCLEOTIDE SEQUENCE [LARGE SCALE GENOMIC DNA]</scope>
    <source>
        <strain evidence="10 11">YW11</strain>
    </source>
</reference>
<keyword evidence="4 9" id="KW-0812">Transmembrane</keyword>
<protein>
    <submittedName>
        <fullName evidence="10">Bestrophin</fullName>
    </submittedName>
</protein>
<comment type="caution">
    <text evidence="10">The sequence shown here is derived from an EMBL/GenBank/DDBJ whole genome shotgun (WGS) entry which is preliminary data.</text>
</comment>
<dbReference type="PANTHER" id="PTHR33281">
    <property type="entry name" value="UPF0187 PROTEIN YNEE"/>
    <property type="match status" value="1"/>
</dbReference>
<evidence type="ECO:0000313" key="11">
    <source>
        <dbReference type="Proteomes" id="UP000223527"/>
    </source>
</evidence>
<evidence type="ECO:0000256" key="5">
    <source>
        <dbReference type="ARBA" id="ARBA00022989"/>
    </source>
</evidence>
<dbReference type="InterPro" id="IPR044669">
    <property type="entry name" value="YneE/VCCN1/2-like"/>
</dbReference>
<evidence type="ECO:0000256" key="4">
    <source>
        <dbReference type="ARBA" id="ARBA00022692"/>
    </source>
</evidence>
<proteinExistence type="inferred from homology"/>
<keyword evidence="5 9" id="KW-1133">Transmembrane helix</keyword>
<evidence type="ECO:0000256" key="3">
    <source>
        <dbReference type="ARBA" id="ARBA00022475"/>
    </source>
</evidence>
<dbReference type="RefSeq" id="WP_099095339.1">
    <property type="nucleotide sequence ID" value="NZ_PDNU01000015.1"/>
</dbReference>
<evidence type="ECO:0000256" key="9">
    <source>
        <dbReference type="SAM" id="Phobius"/>
    </source>
</evidence>
<evidence type="ECO:0000256" key="6">
    <source>
        <dbReference type="ARBA" id="ARBA00023065"/>
    </source>
</evidence>
<organism evidence="10 11">
    <name type="scientific">Teichococcus rhizosphaerae</name>
    <dbReference type="NCBI Taxonomy" id="1335062"/>
    <lineage>
        <taxon>Bacteria</taxon>
        <taxon>Pseudomonadati</taxon>
        <taxon>Pseudomonadota</taxon>
        <taxon>Alphaproteobacteria</taxon>
        <taxon>Acetobacterales</taxon>
        <taxon>Roseomonadaceae</taxon>
        <taxon>Roseomonas</taxon>
    </lineage>
</organism>
<keyword evidence="11" id="KW-1185">Reference proteome</keyword>
<feature type="transmembrane region" description="Helical" evidence="9">
    <location>
        <begin position="49"/>
        <end position="70"/>
    </location>
</feature>
<comment type="subcellular location">
    <subcellularLocation>
        <location evidence="1">Cell membrane</location>
        <topology evidence="1">Multi-pass membrane protein</topology>
    </subcellularLocation>
</comment>
<accession>A0A2C7AD30</accession>
<gene>
    <name evidence="10" type="ORF">CR162_09640</name>
</gene>
<feature type="transmembrane region" description="Helical" evidence="9">
    <location>
        <begin position="219"/>
        <end position="250"/>
    </location>
</feature>
<evidence type="ECO:0000256" key="1">
    <source>
        <dbReference type="ARBA" id="ARBA00004651"/>
    </source>
</evidence>
<comment type="similarity">
    <text evidence="8">Belongs to the anion channel-forming bestrophin (TC 1.A.46) family.</text>
</comment>
<evidence type="ECO:0000256" key="7">
    <source>
        <dbReference type="ARBA" id="ARBA00023136"/>
    </source>
</evidence>
<name>A0A2C7AD30_9PROT</name>
<sequence length="305" mass="33226">MILRPRPGAFALLFALRGSIVPRIAGRLCVVAALSTLLTVADLSHPHLFVQVPAAPFTFMGLALSIFLGFRTSTCYARWWEARRLWGRLIAAARDLARDAGALFPNEAALRRRLLYRVAGFAQGLAAQLRGEDVAAALRPWLPVPEAAALGTLRNPLQAALRACAADLAACRAEGRIGEVLYVRLDGHLSALTEAQTGCEGIRNTPTPFAYWLLLNRTAWLFCLLLPFGFVGSLGLATPVVVIILAYTFFGLDELADELEDPFGRAANDLPLDALARMVEIELREALGEAELPEPMRPDARFVLL</sequence>
<dbReference type="PANTHER" id="PTHR33281:SF19">
    <property type="entry name" value="VOLTAGE-DEPENDENT ANION CHANNEL-FORMING PROTEIN YNEE"/>
    <property type="match status" value="1"/>
</dbReference>
<dbReference type="EMBL" id="PDNU01000015">
    <property type="protein sequence ID" value="PHK95006.1"/>
    <property type="molecule type" value="Genomic_DNA"/>
</dbReference>
<keyword evidence="2" id="KW-0813">Transport</keyword>
<keyword evidence="6" id="KW-0406">Ion transport</keyword>
<dbReference type="AlphaFoldDB" id="A0A2C7AD30"/>
<dbReference type="Proteomes" id="UP000223527">
    <property type="component" value="Unassembled WGS sequence"/>
</dbReference>
<keyword evidence="3" id="KW-1003">Cell membrane</keyword>
<evidence type="ECO:0000256" key="8">
    <source>
        <dbReference type="ARBA" id="ARBA00034708"/>
    </source>
</evidence>
<evidence type="ECO:0000313" key="10">
    <source>
        <dbReference type="EMBL" id="PHK95006.1"/>
    </source>
</evidence>
<evidence type="ECO:0000256" key="2">
    <source>
        <dbReference type="ARBA" id="ARBA00022448"/>
    </source>
</evidence>
<dbReference type="GO" id="GO:0005886">
    <property type="term" value="C:plasma membrane"/>
    <property type="evidence" value="ECO:0007669"/>
    <property type="project" value="UniProtKB-SubCell"/>
</dbReference>
<dbReference type="GO" id="GO:0005254">
    <property type="term" value="F:chloride channel activity"/>
    <property type="evidence" value="ECO:0007669"/>
    <property type="project" value="InterPro"/>
</dbReference>
<dbReference type="Pfam" id="PF25539">
    <property type="entry name" value="Bestrophin_2"/>
    <property type="match status" value="1"/>
</dbReference>
<keyword evidence="7 9" id="KW-0472">Membrane</keyword>
<dbReference type="OrthoDB" id="445589at2"/>